<dbReference type="AlphaFoldDB" id="A0A0F8ZPZ0"/>
<gene>
    <name evidence="1" type="ORF">LCGC14_3009110</name>
</gene>
<sequence length="36" mass="4157">MAREKTVVRDKFWVFTCVAGSDRVWLEKGGINTISR</sequence>
<dbReference type="EMBL" id="LAZR01062230">
    <property type="protein sequence ID" value="KKK61961.1"/>
    <property type="molecule type" value="Genomic_DNA"/>
</dbReference>
<proteinExistence type="predicted"/>
<reference evidence="1" key="1">
    <citation type="journal article" date="2015" name="Nature">
        <title>Complex archaea that bridge the gap between prokaryotes and eukaryotes.</title>
        <authorList>
            <person name="Spang A."/>
            <person name="Saw J.H."/>
            <person name="Jorgensen S.L."/>
            <person name="Zaremba-Niedzwiedzka K."/>
            <person name="Martijn J."/>
            <person name="Lind A.E."/>
            <person name="van Eijk R."/>
            <person name="Schleper C."/>
            <person name="Guy L."/>
            <person name="Ettema T.J."/>
        </authorList>
    </citation>
    <scope>NUCLEOTIDE SEQUENCE</scope>
</reference>
<comment type="caution">
    <text evidence="1">The sequence shown here is derived from an EMBL/GenBank/DDBJ whole genome shotgun (WGS) entry which is preliminary data.</text>
</comment>
<evidence type="ECO:0000313" key="1">
    <source>
        <dbReference type="EMBL" id="KKK61961.1"/>
    </source>
</evidence>
<feature type="non-terminal residue" evidence="1">
    <location>
        <position position="36"/>
    </location>
</feature>
<organism evidence="1">
    <name type="scientific">marine sediment metagenome</name>
    <dbReference type="NCBI Taxonomy" id="412755"/>
    <lineage>
        <taxon>unclassified sequences</taxon>
        <taxon>metagenomes</taxon>
        <taxon>ecological metagenomes</taxon>
    </lineage>
</organism>
<protein>
    <submittedName>
        <fullName evidence="1">Uncharacterized protein</fullName>
    </submittedName>
</protein>
<name>A0A0F8ZPZ0_9ZZZZ</name>
<accession>A0A0F8ZPZ0</accession>